<dbReference type="PANTHER" id="PTHR12236:SF75">
    <property type="entry name" value="CUTICULAR PROTEIN 62BB, ISOFORM A"/>
    <property type="match status" value="1"/>
</dbReference>
<proteinExistence type="predicted"/>
<sequence length="152" mass="18004">MGYTRSEMEIYVSLWETRNQILALSVLFAGCISGYIEESYGHHGGELLQHYEGGHEEYHQEHHEPYHYPKYKFNYKVSDPHTGDEKQQYEEREGDQVKGQYSLKEADGTTRVVEYKADKHNGFEAVVHKIGEPHHHVEEHHIPHHFEHEHYH</sequence>
<evidence type="ECO:0000256" key="3">
    <source>
        <dbReference type="SAM" id="MobiDB-lite"/>
    </source>
</evidence>
<dbReference type="GO" id="GO:0031012">
    <property type="term" value="C:extracellular matrix"/>
    <property type="evidence" value="ECO:0007669"/>
    <property type="project" value="TreeGrafter"/>
</dbReference>
<dbReference type="PROSITE" id="PS51155">
    <property type="entry name" value="CHIT_BIND_RR_2"/>
    <property type="match status" value="1"/>
</dbReference>
<dbReference type="InterPro" id="IPR000618">
    <property type="entry name" value="Insect_cuticle"/>
</dbReference>
<dbReference type="GO" id="GO:0042302">
    <property type="term" value="F:structural constituent of cuticle"/>
    <property type="evidence" value="ECO:0007669"/>
    <property type="project" value="UniProtKB-UniRule"/>
</dbReference>
<dbReference type="EMBL" id="CAKOFQ010006660">
    <property type="protein sequence ID" value="CAH1955455.1"/>
    <property type="molecule type" value="Genomic_DNA"/>
</dbReference>
<dbReference type="PRINTS" id="PR00947">
    <property type="entry name" value="CUTICLE"/>
</dbReference>
<dbReference type="Pfam" id="PF00379">
    <property type="entry name" value="Chitin_bind_4"/>
    <property type="match status" value="1"/>
</dbReference>
<dbReference type="GO" id="GO:0005615">
    <property type="term" value="C:extracellular space"/>
    <property type="evidence" value="ECO:0007669"/>
    <property type="project" value="TreeGrafter"/>
</dbReference>
<comment type="caution">
    <text evidence="4">The sequence shown here is derived from an EMBL/GenBank/DDBJ whole genome shotgun (WGS) entry which is preliminary data.</text>
</comment>
<dbReference type="PROSITE" id="PS00233">
    <property type="entry name" value="CHIT_BIND_RR_1"/>
    <property type="match status" value="1"/>
</dbReference>
<name>A0A9P0JJE8_ACAOB</name>
<protein>
    <submittedName>
        <fullName evidence="4">Uncharacterized protein</fullName>
    </submittedName>
</protein>
<evidence type="ECO:0000256" key="1">
    <source>
        <dbReference type="ARBA" id="ARBA00022460"/>
    </source>
</evidence>
<dbReference type="InterPro" id="IPR031311">
    <property type="entry name" value="CHIT_BIND_RR_consensus"/>
</dbReference>
<feature type="region of interest" description="Disordered" evidence="3">
    <location>
        <begin position="77"/>
        <end position="97"/>
    </location>
</feature>
<keyword evidence="1 2" id="KW-0193">Cuticle</keyword>
<feature type="compositionally biased region" description="Basic and acidic residues" evidence="3">
    <location>
        <begin position="78"/>
        <end position="96"/>
    </location>
</feature>
<keyword evidence="5" id="KW-1185">Reference proteome</keyword>
<dbReference type="PROSITE" id="PS51257">
    <property type="entry name" value="PROKAR_LIPOPROTEIN"/>
    <property type="match status" value="1"/>
</dbReference>
<dbReference type="InterPro" id="IPR051217">
    <property type="entry name" value="Insect_Cuticle_Struc_Prot"/>
</dbReference>
<organism evidence="4 5">
    <name type="scientific">Acanthoscelides obtectus</name>
    <name type="common">Bean weevil</name>
    <name type="synonym">Bruchus obtectus</name>
    <dbReference type="NCBI Taxonomy" id="200917"/>
    <lineage>
        <taxon>Eukaryota</taxon>
        <taxon>Metazoa</taxon>
        <taxon>Ecdysozoa</taxon>
        <taxon>Arthropoda</taxon>
        <taxon>Hexapoda</taxon>
        <taxon>Insecta</taxon>
        <taxon>Pterygota</taxon>
        <taxon>Neoptera</taxon>
        <taxon>Endopterygota</taxon>
        <taxon>Coleoptera</taxon>
        <taxon>Polyphaga</taxon>
        <taxon>Cucujiformia</taxon>
        <taxon>Chrysomeloidea</taxon>
        <taxon>Chrysomelidae</taxon>
        <taxon>Bruchinae</taxon>
        <taxon>Bruchini</taxon>
        <taxon>Acanthoscelides</taxon>
    </lineage>
</organism>
<accession>A0A9P0JJE8</accession>
<evidence type="ECO:0000313" key="4">
    <source>
        <dbReference type="EMBL" id="CAH1955455.1"/>
    </source>
</evidence>
<dbReference type="OrthoDB" id="9983798at2759"/>
<reference evidence="4" key="1">
    <citation type="submission" date="2022-03" db="EMBL/GenBank/DDBJ databases">
        <authorList>
            <person name="Sayadi A."/>
        </authorList>
    </citation>
    <scope>NUCLEOTIDE SEQUENCE</scope>
</reference>
<gene>
    <name evidence="4" type="ORF">ACAOBT_LOCUS1066</name>
</gene>
<dbReference type="PANTHER" id="PTHR12236">
    <property type="entry name" value="STRUCTURAL CONTITUENT OF CUTICLE"/>
    <property type="match status" value="1"/>
</dbReference>
<evidence type="ECO:0000313" key="5">
    <source>
        <dbReference type="Proteomes" id="UP001152888"/>
    </source>
</evidence>
<dbReference type="Proteomes" id="UP001152888">
    <property type="component" value="Unassembled WGS sequence"/>
</dbReference>
<evidence type="ECO:0000256" key="2">
    <source>
        <dbReference type="PROSITE-ProRule" id="PRU00497"/>
    </source>
</evidence>
<dbReference type="AlphaFoldDB" id="A0A9P0JJE8"/>